<dbReference type="EMBL" id="CP023344">
    <property type="protein sequence ID" value="ATC62628.1"/>
    <property type="molecule type" value="Genomic_DNA"/>
</dbReference>
<feature type="region of interest" description="Disordered" evidence="1">
    <location>
        <begin position="66"/>
        <end position="97"/>
    </location>
</feature>
<protein>
    <submittedName>
        <fullName evidence="3">Uncharacterized protein</fullName>
    </submittedName>
</protein>
<evidence type="ECO:0000256" key="2">
    <source>
        <dbReference type="SAM" id="SignalP"/>
    </source>
</evidence>
<dbReference type="Proteomes" id="UP000217265">
    <property type="component" value="Chromosome"/>
</dbReference>
<keyword evidence="2" id="KW-0732">Signal</keyword>
<dbReference type="AlphaFoldDB" id="A0A290QBD8"/>
<proteinExistence type="predicted"/>
<feature type="chain" id="PRO_5011996131" evidence="2">
    <location>
        <begin position="24"/>
        <end position="326"/>
    </location>
</feature>
<feature type="compositionally biased region" description="Basic and acidic residues" evidence="1">
    <location>
        <begin position="82"/>
        <end position="93"/>
    </location>
</feature>
<dbReference type="RefSeq" id="WP_096054263.1">
    <property type="nucleotide sequence ID" value="NZ_CP023344.1"/>
</dbReference>
<feature type="signal peptide" evidence="2">
    <location>
        <begin position="1"/>
        <end position="23"/>
    </location>
</feature>
<keyword evidence="4" id="KW-1185">Reference proteome</keyword>
<feature type="region of interest" description="Disordered" evidence="1">
    <location>
        <begin position="305"/>
        <end position="326"/>
    </location>
</feature>
<reference evidence="3 4" key="1">
    <citation type="submission" date="2017-09" db="EMBL/GenBank/DDBJ databases">
        <title>Complete genome sequence of Verrucomicrobial strain HZ-65, isolated from freshwater.</title>
        <authorList>
            <person name="Choi A."/>
        </authorList>
    </citation>
    <scope>NUCLEOTIDE SEQUENCE [LARGE SCALE GENOMIC DNA]</scope>
    <source>
        <strain evidence="3 4">HZ-65</strain>
    </source>
</reference>
<sequence length="326" mass="35219">MNSQKNLLIAALALITVATGVFAWQQHQRAQITVATASDHDALLQKLAAAERHAADLEARLAALQSAPGPETPPAPPTEAAIVERRSGPDRDQGPNNARRAEMMALMNNPEVIKLMSEQQKAGLDNRYAALFKQLNLSPAQLETFKNLLIEKQTAMRDVDMAARESGLNPRENRDELRKLVAEANAETDAAIIAAIGQDKFSQYQNYNATSRQRDTVDQLNNVMSYAASPMTDTQSQALVQILSQGSTAGTGNNNNGNPRGNFVMGGGGNFGGGGNTTITDAMITQAQSVLSSAQLKVLQDQQASQQNAQKLRELMRPQSQARRTN</sequence>
<accession>A0A290QBD8</accession>
<dbReference type="OrthoDB" id="198264at2"/>
<evidence type="ECO:0000256" key="1">
    <source>
        <dbReference type="SAM" id="MobiDB-lite"/>
    </source>
</evidence>
<gene>
    <name evidence="3" type="ORF">CMV30_00825</name>
</gene>
<dbReference type="KEGG" id="vbh:CMV30_00825"/>
<evidence type="ECO:0000313" key="3">
    <source>
        <dbReference type="EMBL" id="ATC62628.1"/>
    </source>
</evidence>
<organism evidence="3 4">
    <name type="scientific">Nibricoccus aquaticus</name>
    <dbReference type="NCBI Taxonomy" id="2576891"/>
    <lineage>
        <taxon>Bacteria</taxon>
        <taxon>Pseudomonadati</taxon>
        <taxon>Verrucomicrobiota</taxon>
        <taxon>Opitutia</taxon>
        <taxon>Opitutales</taxon>
        <taxon>Opitutaceae</taxon>
        <taxon>Nibricoccus</taxon>
    </lineage>
</organism>
<name>A0A290QBD8_9BACT</name>
<evidence type="ECO:0000313" key="4">
    <source>
        <dbReference type="Proteomes" id="UP000217265"/>
    </source>
</evidence>